<evidence type="ECO:0000313" key="1">
    <source>
        <dbReference type="EMBL" id="MDT0416464.1"/>
    </source>
</evidence>
<dbReference type="EMBL" id="JAVRER010000017">
    <property type="protein sequence ID" value="MDT0416464.1"/>
    <property type="molecule type" value="Genomic_DNA"/>
</dbReference>
<evidence type="ECO:0008006" key="3">
    <source>
        <dbReference type="Google" id="ProtNLM"/>
    </source>
</evidence>
<dbReference type="Proteomes" id="UP001183607">
    <property type="component" value="Unassembled WGS sequence"/>
</dbReference>
<comment type="caution">
    <text evidence="1">The sequence shown here is derived from an EMBL/GenBank/DDBJ whole genome shotgun (WGS) entry which is preliminary data.</text>
</comment>
<dbReference type="RefSeq" id="WP_175417658.1">
    <property type="nucleotide sequence ID" value="NZ_JAVRER010000017.1"/>
</dbReference>
<dbReference type="AlphaFoldDB" id="A0ABD5E4V3"/>
<gene>
    <name evidence="1" type="ORF">RM574_13305</name>
</gene>
<evidence type="ECO:0000313" key="2">
    <source>
        <dbReference type="Proteomes" id="UP001183607"/>
    </source>
</evidence>
<sequence length="53" mass="5667">MPCSCAKNRKTFEVVTSDKVVYSSTSEPTAKAVSKRYPGSIVREQAKSGAKAS</sequence>
<name>A0ABD5E4V3_9ACTN</name>
<reference evidence="2" key="1">
    <citation type="submission" date="2023-07" db="EMBL/GenBank/DDBJ databases">
        <title>30 novel species of actinomycetes from the DSMZ collection.</title>
        <authorList>
            <person name="Nouioui I."/>
        </authorList>
    </citation>
    <scope>NUCLEOTIDE SEQUENCE [LARGE SCALE GENOMIC DNA]</scope>
    <source>
        <strain evidence="2">DSM 41982</strain>
    </source>
</reference>
<protein>
    <recommendedName>
        <fullName evidence="3">DUF397 domain-containing protein</fullName>
    </recommendedName>
</protein>
<accession>A0ABD5E4V3</accession>
<organism evidence="1 2">
    <name type="scientific">Streptomyces evansiae</name>
    <dbReference type="NCBI Taxonomy" id="3075535"/>
    <lineage>
        <taxon>Bacteria</taxon>
        <taxon>Bacillati</taxon>
        <taxon>Actinomycetota</taxon>
        <taxon>Actinomycetes</taxon>
        <taxon>Kitasatosporales</taxon>
        <taxon>Streptomycetaceae</taxon>
        <taxon>Streptomyces</taxon>
    </lineage>
</organism>
<proteinExistence type="predicted"/>